<feature type="compositionally biased region" description="Low complexity" evidence="1">
    <location>
        <begin position="167"/>
        <end position="176"/>
    </location>
</feature>
<evidence type="ECO:0000313" key="3">
    <source>
        <dbReference type="EMBL" id="KAJ1730091.1"/>
    </source>
</evidence>
<feature type="region of interest" description="Disordered" evidence="1">
    <location>
        <begin position="157"/>
        <end position="190"/>
    </location>
</feature>
<dbReference type="InterPro" id="IPR050923">
    <property type="entry name" value="Cell_Proc_Reg/RNA_Proc"/>
</dbReference>
<dbReference type="SUPFAM" id="SSF49879">
    <property type="entry name" value="SMAD/FHA domain"/>
    <property type="match status" value="1"/>
</dbReference>
<dbReference type="SMART" id="SM00240">
    <property type="entry name" value="FHA"/>
    <property type="match status" value="1"/>
</dbReference>
<comment type="caution">
    <text evidence="3">The sequence shown here is derived from an EMBL/GenBank/DDBJ whole genome shotgun (WGS) entry which is preliminary data.</text>
</comment>
<feature type="domain" description="FHA" evidence="2">
    <location>
        <begin position="69"/>
        <end position="119"/>
    </location>
</feature>
<evidence type="ECO:0000313" key="4">
    <source>
        <dbReference type="Proteomes" id="UP001143981"/>
    </source>
</evidence>
<accession>A0A9W8CWH5</accession>
<feature type="non-terminal residue" evidence="3">
    <location>
        <position position="345"/>
    </location>
</feature>
<reference evidence="3" key="1">
    <citation type="submission" date="2022-07" db="EMBL/GenBank/DDBJ databases">
        <title>Phylogenomic reconstructions and comparative analyses of Kickxellomycotina fungi.</title>
        <authorList>
            <person name="Reynolds N.K."/>
            <person name="Stajich J.E."/>
            <person name="Barry K."/>
            <person name="Grigoriev I.V."/>
            <person name="Crous P."/>
            <person name="Smith M.E."/>
        </authorList>
    </citation>
    <scope>NUCLEOTIDE SEQUENCE</scope>
    <source>
        <strain evidence="3">BCRC 34381</strain>
    </source>
</reference>
<dbReference type="AlphaFoldDB" id="A0A9W8CWH5"/>
<dbReference type="Pfam" id="PF00498">
    <property type="entry name" value="FHA"/>
    <property type="match status" value="1"/>
</dbReference>
<evidence type="ECO:0000256" key="1">
    <source>
        <dbReference type="SAM" id="MobiDB-lite"/>
    </source>
</evidence>
<organism evidence="3 4">
    <name type="scientific">Coemansia biformis</name>
    <dbReference type="NCBI Taxonomy" id="1286918"/>
    <lineage>
        <taxon>Eukaryota</taxon>
        <taxon>Fungi</taxon>
        <taxon>Fungi incertae sedis</taxon>
        <taxon>Zoopagomycota</taxon>
        <taxon>Kickxellomycotina</taxon>
        <taxon>Kickxellomycetes</taxon>
        <taxon>Kickxellales</taxon>
        <taxon>Kickxellaceae</taxon>
        <taxon>Coemansia</taxon>
    </lineage>
</organism>
<dbReference type="PANTHER" id="PTHR23308">
    <property type="entry name" value="NUCLEAR INHIBITOR OF PROTEIN PHOSPHATASE-1"/>
    <property type="match status" value="1"/>
</dbReference>
<name>A0A9W8CWH5_9FUNG</name>
<dbReference type="InterPro" id="IPR000253">
    <property type="entry name" value="FHA_dom"/>
</dbReference>
<keyword evidence="4" id="KW-1185">Reference proteome</keyword>
<dbReference type="Gene3D" id="2.60.200.20">
    <property type="match status" value="1"/>
</dbReference>
<feature type="region of interest" description="Disordered" evidence="1">
    <location>
        <begin position="260"/>
        <end position="285"/>
    </location>
</feature>
<dbReference type="OrthoDB" id="444265at2759"/>
<sequence>MSGGPKKADGFKVPAVPKRVGAQIDKGFPALEYKEPPTAGVPQYEYSLEVVKDGSVAEEHIVARDKTFQTFGRLPVCDYPMDHASVSRYHVVLQFYENGTMAIIDLGSSHGTLVNKKPVAARTPLRVDVGDQIVFGMSSRIWIIGSSDPAYLERCEGEQQQQTHDTAASGHAQGRARSGRGGSPQLGDDVVPKRAVEATYQSNPVKYLRRFLDKCEHTYQPEAIGDGDNSDNVLGGAPDALHQLDKHGYLHIHQRRRAAPDMAGIDSDDNSDDHYYDNTKKSADEQCQLDPGNVETYESLSHKLTLADDRISGAEQELAQLVATNYSVEISLLTSSLACAIKRVG</sequence>
<feature type="compositionally biased region" description="Basic and acidic residues" evidence="1">
    <location>
        <begin position="272"/>
        <end position="284"/>
    </location>
</feature>
<dbReference type="Proteomes" id="UP001143981">
    <property type="component" value="Unassembled WGS sequence"/>
</dbReference>
<dbReference type="InterPro" id="IPR008984">
    <property type="entry name" value="SMAD_FHA_dom_sf"/>
</dbReference>
<dbReference type="EMBL" id="JANBOI010000504">
    <property type="protein sequence ID" value="KAJ1730091.1"/>
    <property type="molecule type" value="Genomic_DNA"/>
</dbReference>
<proteinExistence type="predicted"/>
<gene>
    <name evidence="3" type="ORF">LPJ61_003205</name>
</gene>
<evidence type="ECO:0000259" key="2">
    <source>
        <dbReference type="PROSITE" id="PS50006"/>
    </source>
</evidence>
<protein>
    <recommendedName>
        <fullName evidence="2">FHA domain-containing protein</fullName>
    </recommendedName>
</protein>
<dbReference type="PROSITE" id="PS50006">
    <property type="entry name" value="FHA_DOMAIN"/>
    <property type="match status" value="1"/>
</dbReference>